<dbReference type="EMBL" id="JWZX01000855">
    <property type="protein sequence ID" value="KOO35477.1"/>
    <property type="molecule type" value="Genomic_DNA"/>
</dbReference>
<evidence type="ECO:0000256" key="3">
    <source>
        <dbReference type="ARBA" id="ARBA00022989"/>
    </source>
</evidence>
<keyword evidence="2 5" id="KW-0812">Transmembrane</keyword>
<evidence type="ECO:0000313" key="8">
    <source>
        <dbReference type="Proteomes" id="UP000037460"/>
    </source>
</evidence>
<dbReference type="GO" id="GO:0031464">
    <property type="term" value="C:Cul4A-RING E3 ubiquitin ligase complex"/>
    <property type="evidence" value="ECO:0007669"/>
    <property type="project" value="TreeGrafter"/>
</dbReference>
<feature type="transmembrane region" description="Helical" evidence="5">
    <location>
        <begin position="397"/>
        <end position="419"/>
    </location>
</feature>
<proteinExistence type="predicted"/>
<dbReference type="GO" id="GO:0016567">
    <property type="term" value="P:protein ubiquitination"/>
    <property type="evidence" value="ECO:0007669"/>
    <property type="project" value="TreeGrafter"/>
</dbReference>
<evidence type="ECO:0000256" key="5">
    <source>
        <dbReference type="SAM" id="Phobius"/>
    </source>
</evidence>
<feature type="signal peptide" evidence="6">
    <location>
        <begin position="1"/>
        <end position="18"/>
    </location>
</feature>
<comment type="caution">
    <text evidence="7">The sequence shown here is derived from an EMBL/GenBank/DDBJ whole genome shotgun (WGS) entry which is preliminary data.</text>
</comment>
<protein>
    <submittedName>
        <fullName evidence="7">Uncharacterized protein</fullName>
    </submittedName>
</protein>
<evidence type="ECO:0000256" key="2">
    <source>
        <dbReference type="ARBA" id="ARBA00022692"/>
    </source>
</evidence>
<feature type="transmembrane region" description="Helical" evidence="5">
    <location>
        <begin position="524"/>
        <end position="542"/>
    </location>
</feature>
<dbReference type="OrthoDB" id="434519at2759"/>
<comment type="subcellular location">
    <subcellularLocation>
        <location evidence="1">Membrane</location>
        <topology evidence="1">Multi-pass membrane protein</topology>
    </subcellularLocation>
</comment>
<keyword evidence="6" id="KW-0732">Signal</keyword>
<feature type="transmembrane region" description="Helical" evidence="5">
    <location>
        <begin position="167"/>
        <end position="191"/>
    </location>
</feature>
<accession>A0A0M0KA79</accession>
<dbReference type="Proteomes" id="UP000037460">
    <property type="component" value="Unassembled WGS sequence"/>
</dbReference>
<feature type="chain" id="PRO_5005602468" evidence="6">
    <location>
        <begin position="19"/>
        <end position="602"/>
    </location>
</feature>
<dbReference type="GO" id="GO:0016020">
    <property type="term" value="C:membrane"/>
    <property type="evidence" value="ECO:0007669"/>
    <property type="project" value="UniProtKB-SubCell"/>
</dbReference>
<sequence>ALLLQLAAAAHAKLVARAFNVSSSLVCAAATDVCGCQELSPGCGWCSSTETCEPADKCTTTCRECPSSNKTCRASCRRHCIDTCSMATTTCACSELEGCGWCSHTKSCAPYPECSTTCEECDPTCNNHQHCLDKCYRRFHAPRESPNSDADDGFTFPPSPQDINCAIGIFCATVLASAAGIGGGAVLVPLFTMISEFTEHEAIPLSIATVFGASAFSTLGNFVWEKHPAAPHRPMIAYDAALVLLPMTLLGSTGGVFLNKVCPNWMIVGLLVALCAYSGRRTVTQAYKRREKEDGERSSVYKPLMQVEHTFGEELDDGAAPEGHEREMYEGATTTKSSSKAIGGGVMSDALLRAKQLELLTHEESGCAWASLMNLCGTWVLVMGLSMLKGGHGAPSLLGVSCGTPGYWAVVLLNVPVLLCLTSRSGTQLVALAARKAKCGYQYAEGDVEWTTEKVWQYARFVGFGAIAAGMLGVGGGMILGPIFNELNFHPQVSSATSTIMVFFMSSANVGQFVVFGMLDLEYALFYGTVGVVGAIVGTKGAKSLIERTGRASFLIFFLAAILFGSGLLMAYVGIPQVLKSGLTGFRPICGRAGAAAREGDR</sequence>
<feature type="transmembrane region" description="Helical" evidence="5">
    <location>
        <begin position="236"/>
        <end position="258"/>
    </location>
</feature>
<feature type="transmembrane region" description="Helical" evidence="5">
    <location>
        <begin position="368"/>
        <end position="385"/>
    </location>
</feature>
<gene>
    <name evidence="7" type="ORF">Ctob_011949</name>
</gene>
<evidence type="ECO:0000256" key="1">
    <source>
        <dbReference type="ARBA" id="ARBA00004141"/>
    </source>
</evidence>
<dbReference type="AlphaFoldDB" id="A0A0M0KA79"/>
<dbReference type="Pfam" id="PF01925">
    <property type="entry name" value="TauE"/>
    <property type="match status" value="2"/>
</dbReference>
<keyword evidence="4 5" id="KW-0472">Membrane</keyword>
<keyword evidence="3 5" id="KW-1133">Transmembrane helix</keyword>
<feature type="transmembrane region" description="Helical" evidence="5">
    <location>
        <begin position="203"/>
        <end position="224"/>
    </location>
</feature>
<feature type="transmembrane region" description="Helical" evidence="5">
    <location>
        <begin position="461"/>
        <end position="484"/>
    </location>
</feature>
<keyword evidence="8" id="KW-1185">Reference proteome</keyword>
<evidence type="ECO:0000313" key="7">
    <source>
        <dbReference type="EMBL" id="KOO35477.1"/>
    </source>
</evidence>
<name>A0A0M0KA79_9EUKA</name>
<dbReference type="InterPro" id="IPR002781">
    <property type="entry name" value="TM_pro_TauE-like"/>
</dbReference>
<organism evidence="7 8">
    <name type="scientific">Chrysochromulina tobinii</name>
    <dbReference type="NCBI Taxonomy" id="1460289"/>
    <lineage>
        <taxon>Eukaryota</taxon>
        <taxon>Haptista</taxon>
        <taxon>Haptophyta</taxon>
        <taxon>Prymnesiophyceae</taxon>
        <taxon>Prymnesiales</taxon>
        <taxon>Chrysochromulinaceae</taxon>
        <taxon>Chrysochromulina</taxon>
    </lineage>
</organism>
<dbReference type="PANTHER" id="PTHR14255:SF3">
    <property type="entry name" value="SULFITE EXPORTER TAUE_SAFE FAMILY PROTEIN 5-RELATED"/>
    <property type="match status" value="1"/>
</dbReference>
<reference evidence="8" key="1">
    <citation type="journal article" date="2015" name="PLoS Genet.">
        <title>Genome Sequence and Transcriptome Analyses of Chrysochromulina tobin: Metabolic Tools for Enhanced Algal Fitness in the Prominent Order Prymnesiales (Haptophyceae).</title>
        <authorList>
            <person name="Hovde B.T."/>
            <person name="Deodato C.R."/>
            <person name="Hunsperger H.M."/>
            <person name="Ryken S.A."/>
            <person name="Yost W."/>
            <person name="Jha R.K."/>
            <person name="Patterson J."/>
            <person name="Monnat R.J. Jr."/>
            <person name="Barlow S.B."/>
            <person name="Starkenburg S.R."/>
            <person name="Cattolico R.A."/>
        </authorList>
    </citation>
    <scope>NUCLEOTIDE SEQUENCE</scope>
    <source>
        <strain evidence="8">CCMP291</strain>
    </source>
</reference>
<evidence type="ECO:0000256" key="6">
    <source>
        <dbReference type="SAM" id="SignalP"/>
    </source>
</evidence>
<feature type="non-terminal residue" evidence="7">
    <location>
        <position position="1"/>
    </location>
</feature>
<evidence type="ECO:0000256" key="4">
    <source>
        <dbReference type="ARBA" id="ARBA00023136"/>
    </source>
</evidence>
<feature type="transmembrane region" description="Helical" evidence="5">
    <location>
        <begin position="265"/>
        <end position="283"/>
    </location>
</feature>
<feature type="transmembrane region" description="Helical" evidence="5">
    <location>
        <begin position="554"/>
        <end position="575"/>
    </location>
</feature>
<dbReference type="PANTHER" id="PTHR14255">
    <property type="entry name" value="CEREBLON"/>
    <property type="match status" value="1"/>
</dbReference>